<accession>A0A8R1E6I8</accession>
<dbReference type="PROSITE" id="PS00518">
    <property type="entry name" value="ZF_RING_1"/>
    <property type="match status" value="1"/>
</dbReference>
<evidence type="ECO:0000259" key="5">
    <source>
        <dbReference type="PROSITE" id="PS50089"/>
    </source>
</evidence>
<dbReference type="Gene3D" id="3.30.40.10">
    <property type="entry name" value="Zinc/RING finger domain, C3HC4 (zinc finger)"/>
    <property type="match status" value="1"/>
</dbReference>
<evidence type="ECO:0000256" key="3">
    <source>
        <dbReference type="ARBA" id="ARBA00022833"/>
    </source>
</evidence>
<dbReference type="InterPro" id="IPR017907">
    <property type="entry name" value="Znf_RING_CS"/>
</dbReference>
<dbReference type="SUPFAM" id="SSF57850">
    <property type="entry name" value="RING/U-box"/>
    <property type="match status" value="1"/>
</dbReference>
<dbReference type="AlphaFoldDB" id="A0A8R1E6I8"/>
<evidence type="ECO:0000313" key="7">
    <source>
        <dbReference type="Proteomes" id="UP000005237"/>
    </source>
</evidence>
<keyword evidence="7" id="KW-1185">Reference proteome</keyword>
<feature type="domain" description="RING-type" evidence="5">
    <location>
        <begin position="48"/>
        <end position="76"/>
    </location>
</feature>
<dbReference type="Pfam" id="PF14634">
    <property type="entry name" value="zf-RING_5"/>
    <property type="match status" value="1"/>
</dbReference>
<dbReference type="InterPro" id="IPR001841">
    <property type="entry name" value="Znf_RING"/>
</dbReference>
<dbReference type="InterPro" id="IPR013083">
    <property type="entry name" value="Znf_RING/FYVE/PHD"/>
</dbReference>
<evidence type="ECO:0000256" key="4">
    <source>
        <dbReference type="PROSITE-ProRule" id="PRU00175"/>
    </source>
</evidence>
<reference evidence="7" key="1">
    <citation type="submission" date="2010-08" db="EMBL/GenBank/DDBJ databases">
        <authorList>
            <consortium name="Caenorhabditis japonica Sequencing Consortium"/>
            <person name="Wilson R.K."/>
        </authorList>
    </citation>
    <scope>NUCLEOTIDE SEQUENCE [LARGE SCALE GENOMIC DNA]</scope>
    <source>
        <strain evidence="7">DF5081</strain>
    </source>
</reference>
<evidence type="ECO:0000256" key="1">
    <source>
        <dbReference type="ARBA" id="ARBA00022723"/>
    </source>
</evidence>
<keyword evidence="1" id="KW-0479">Metal-binding</keyword>
<reference evidence="6" key="2">
    <citation type="submission" date="2022-06" db="UniProtKB">
        <authorList>
            <consortium name="EnsemblMetazoa"/>
        </authorList>
    </citation>
    <scope>IDENTIFICATION</scope>
    <source>
        <strain evidence="6">DF5081</strain>
    </source>
</reference>
<name>A0A8R1E6I8_CAEJA</name>
<sequence>MFDDRRHFETYLDDFFNGQLHARGIEQLPTRWQYGLDHNGDGDQVPKILPCDHIFCQNCVHSITINETEKGVCPICYINFDPKSVRRNYKPEELFEKFYSTGSSLESTNTTTNNSPLKPYVDAPYFHTGRNYEQMKKIAVK</sequence>
<dbReference type="Proteomes" id="UP000005237">
    <property type="component" value="Unassembled WGS sequence"/>
</dbReference>
<evidence type="ECO:0000256" key="2">
    <source>
        <dbReference type="ARBA" id="ARBA00022771"/>
    </source>
</evidence>
<proteinExistence type="predicted"/>
<keyword evidence="3" id="KW-0862">Zinc</keyword>
<dbReference type="EnsemblMetazoa" id="CJA25576.1">
    <property type="protein sequence ID" value="CJA25576.1"/>
    <property type="gene ID" value="WBGene00181148"/>
</dbReference>
<dbReference type="PROSITE" id="PS50089">
    <property type="entry name" value="ZF_RING_2"/>
    <property type="match status" value="1"/>
</dbReference>
<keyword evidence="2 4" id="KW-0863">Zinc-finger</keyword>
<organism evidence="6 7">
    <name type="scientific">Caenorhabditis japonica</name>
    <dbReference type="NCBI Taxonomy" id="281687"/>
    <lineage>
        <taxon>Eukaryota</taxon>
        <taxon>Metazoa</taxon>
        <taxon>Ecdysozoa</taxon>
        <taxon>Nematoda</taxon>
        <taxon>Chromadorea</taxon>
        <taxon>Rhabditida</taxon>
        <taxon>Rhabditina</taxon>
        <taxon>Rhabditomorpha</taxon>
        <taxon>Rhabditoidea</taxon>
        <taxon>Rhabditidae</taxon>
        <taxon>Peloderinae</taxon>
        <taxon>Caenorhabditis</taxon>
    </lineage>
</organism>
<evidence type="ECO:0000313" key="6">
    <source>
        <dbReference type="EnsemblMetazoa" id="CJA25576.1"/>
    </source>
</evidence>
<protein>
    <submittedName>
        <fullName evidence="6">RING-type domain-containing protein</fullName>
    </submittedName>
</protein>
<dbReference type="GO" id="GO:0008270">
    <property type="term" value="F:zinc ion binding"/>
    <property type="evidence" value="ECO:0007669"/>
    <property type="project" value="UniProtKB-KW"/>
</dbReference>